<comment type="catalytic activity">
    <reaction evidence="9 10">
        <text>propanoyl-CoA + phosphate = propanoyl phosphate + CoA</text>
        <dbReference type="Rhea" id="RHEA:28046"/>
        <dbReference type="ChEBI" id="CHEBI:43474"/>
        <dbReference type="ChEBI" id="CHEBI:57287"/>
        <dbReference type="ChEBI" id="CHEBI:57392"/>
        <dbReference type="ChEBI" id="CHEBI:58933"/>
        <dbReference type="EC" id="2.3.1.222"/>
    </reaction>
</comment>
<evidence type="ECO:0000256" key="1">
    <source>
        <dbReference type="ARBA" id="ARBA00001947"/>
    </source>
</evidence>
<dbReference type="EC" id="2.3.1.222" evidence="3 10"/>
<proteinExistence type="inferred from homology"/>
<name>A0ABT4DMQ0_9BACL</name>
<keyword evidence="8 10" id="KW-0012">Acyltransferase</keyword>
<keyword evidence="12" id="KW-1185">Reference proteome</keyword>
<comment type="similarity">
    <text evidence="2 10">Belongs to the PduL family.</text>
</comment>
<evidence type="ECO:0000256" key="8">
    <source>
        <dbReference type="ARBA" id="ARBA00023315"/>
    </source>
</evidence>
<comment type="caution">
    <text evidence="11">The sequence shown here is derived from an EMBL/GenBank/DDBJ whole genome shotgun (WGS) entry which is preliminary data.</text>
</comment>
<gene>
    <name evidence="11" type="ORF">M5X09_02995</name>
</gene>
<reference evidence="11 12" key="1">
    <citation type="submission" date="2022-05" db="EMBL/GenBank/DDBJ databases">
        <title>Genome Sequencing of Bee-Associated Microbes.</title>
        <authorList>
            <person name="Dunlap C."/>
        </authorList>
    </citation>
    <scope>NUCLEOTIDE SEQUENCE [LARGE SCALE GENOMIC DNA]</scope>
    <source>
        <strain evidence="11 12">NRRL NRS-1438</strain>
    </source>
</reference>
<evidence type="ECO:0000256" key="10">
    <source>
        <dbReference type="PIRNR" id="PIRNR010130"/>
    </source>
</evidence>
<comment type="pathway">
    <text evidence="10">Polyol metabolism; 1,2-propanediol degradation.</text>
</comment>
<evidence type="ECO:0000313" key="12">
    <source>
        <dbReference type="Proteomes" id="UP001207626"/>
    </source>
</evidence>
<evidence type="ECO:0000256" key="6">
    <source>
        <dbReference type="ARBA" id="ARBA00022723"/>
    </source>
</evidence>
<dbReference type="PIRSF" id="PIRSF010130">
    <property type="entry name" value="PduL"/>
    <property type="match status" value="1"/>
</dbReference>
<dbReference type="PANTHER" id="PTHR39453:SF1">
    <property type="entry name" value="PHOSPHATE PROPANOYLTRANSFERASE"/>
    <property type="match status" value="1"/>
</dbReference>
<evidence type="ECO:0000256" key="7">
    <source>
        <dbReference type="ARBA" id="ARBA00022833"/>
    </source>
</evidence>
<organism evidence="11 12">
    <name type="scientific">Paenibacillus apiarius</name>
    <dbReference type="NCBI Taxonomy" id="46240"/>
    <lineage>
        <taxon>Bacteria</taxon>
        <taxon>Bacillati</taxon>
        <taxon>Bacillota</taxon>
        <taxon>Bacilli</taxon>
        <taxon>Bacillales</taxon>
        <taxon>Paenibacillaceae</taxon>
        <taxon>Paenibacillus</taxon>
    </lineage>
</organism>
<evidence type="ECO:0000313" key="11">
    <source>
        <dbReference type="EMBL" id="MCY9518642.1"/>
    </source>
</evidence>
<comment type="function">
    <text evidence="10">Involved in 1,2-propanediol (1,2-PD) degradation by catalyzing the conversion of propanoyl-CoA to propanoyl-phosphate.</text>
</comment>
<dbReference type="PANTHER" id="PTHR39453">
    <property type="entry name" value="PHOSPHATE PROPANOYLTRANSFERASE"/>
    <property type="match status" value="1"/>
</dbReference>
<dbReference type="EMBL" id="JAMDLW010000002">
    <property type="protein sequence ID" value="MCY9518642.1"/>
    <property type="molecule type" value="Genomic_DNA"/>
</dbReference>
<protein>
    <recommendedName>
        <fullName evidence="4 10">Phosphate propanoyltransferase</fullName>
        <ecNumber evidence="3 10">2.3.1.222</ecNumber>
    </recommendedName>
</protein>
<evidence type="ECO:0000256" key="5">
    <source>
        <dbReference type="ARBA" id="ARBA00022679"/>
    </source>
</evidence>
<evidence type="ECO:0000256" key="4">
    <source>
        <dbReference type="ARBA" id="ARBA00020837"/>
    </source>
</evidence>
<keyword evidence="7" id="KW-0862">Zinc</keyword>
<dbReference type="NCBIfam" id="NF011652">
    <property type="entry name" value="PRK15070.1"/>
    <property type="match status" value="1"/>
</dbReference>
<keyword evidence="6" id="KW-0479">Metal-binding</keyword>
<keyword evidence="5 10" id="KW-0808">Transferase</keyword>
<evidence type="ECO:0000256" key="3">
    <source>
        <dbReference type="ARBA" id="ARBA00012206"/>
    </source>
</evidence>
<dbReference type="RefSeq" id="WP_176392821.1">
    <property type="nucleotide sequence ID" value="NZ_JAFFHZ010000001.1"/>
</dbReference>
<sequence length="227" mass="24880">MTAVMKMTEQVNKELTDYITQLIMEELERYDLAPAREPLRFVPVGVSARHVHVSAEHMELLFGRGKTLTKFKEISQPGQFAANEKVALIGPKGVIENVRILGPFRNNTQIEIAASEARRLGVHPPVRESGRIAGSPGLQLAGPHGSITLEQGCIIAERHIHMTPADARAYGVQHGQKVQVKVTGAKGGIMDCVSIKVRADYALEMHIDTDDSNAFGIKQGDTLEILR</sequence>
<dbReference type="InterPro" id="IPR008300">
    <property type="entry name" value="PTAC"/>
</dbReference>
<evidence type="ECO:0000256" key="2">
    <source>
        <dbReference type="ARBA" id="ARBA00007342"/>
    </source>
</evidence>
<dbReference type="GeneID" id="77000512"/>
<accession>A0ABT4DMQ0</accession>
<comment type="cofactor">
    <cofactor evidence="1">
        <name>Zn(2+)</name>
        <dbReference type="ChEBI" id="CHEBI:29105"/>
    </cofactor>
</comment>
<dbReference type="Pfam" id="PF06130">
    <property type="entry name" value="PTAC"/>
    <property type="match status" value="1"/>
</dbReference>
<dbReference type="Proteomes" id="UP001207626">
    <property type="component" value="Unassembled WGS sequence"/>
</dbReference>
<evidence type="ECO:0000256" key="9">
    <source>
        <dbReference type="ARBA" id="ARBA00047589"/>
    </source>
</evidence>